<evidence type="ECO:0000256" key="4">
    <source>
        <dbReference type="PROSITE-ProRule" id="PRU00175"/>
    </source>
</evidence>
<dbReference type="EMBL" id="CAJJDP010000062">
    <property type="protein sequence ID" value="CAD8174413.1"/>
    <property type="molecule type" value="Genomic_DNA"/>
</dbReference>
<name>A0A8S1VD02_PAROT</name>
<evidence type="ECO:0000259" key="5">
    <source>
        <dbReference type="PROSITE" id="PS50089"/>
    </source>
</evidence>
<evidence type="ECO:0000256" key="2">
    <source>
        <dbReference type="ARBA" id="ARBA00022771"/>
    </source>
</evidence>
<comment type="caution">
    <text evidence="6">The sequence shown here is derived from an EMBL/GenBank/DDBJ whole genome shotgun (WGS) entry which is preliminary data.</text>
</comment>
<protein>
    <recommendedName>
        <fullName evidence="5">RING-type domain-containing protein</fullName>
    </recommendedName>
</protein>
<dbReference type="PROSITE" id="PS00518">
    <property type="entry name" value="ZF_RING_1"/>
    <property type="match status" value="1"/>
</dbReference>
<evidence type="ECO:0000256" key="1">
    <source>
        <dbReference type="ARBA" id="ARBA00022723"/>
    </source>
</evidence>
<evidence type="ECO:0000256" key="3">
    <source>
        <dbReference type="ARBA" id="ARBA00022833"/>
    </source>
</evidence>
<proteinExistence type="predicted"/>
<sequence>MNEQFLNCRLCSIEFDQAMHLPSLLNECGHTVCEQCIKSQEGHFRFPADETLQECQIDGFSINTTLFQLKQKPKQNDLLKLNSLVYTRIIQLQNFQKQILRFLINSYLYIKYHIPKLKIKEMRYCRKLKINSIISLQHQNGKNGVTQPDRHEMDELMLIRRAFMHRFFHYYYLQEAKQIDQHCFYRCEKNQKNVFSSAQIGNSQQKEQCLTKKIFDELKQIQIHPALSKKNE</sequence>
<dbReference type="PROSITE" id="PS50089">
    <property type="entry name" value="ZF_RING_2"/>
    <property type="match status" value="1"/>
</dbReference>
<dbReference type="InterPro" id="IPR001841">
    <property type="entry name" value="Znf_RING"/>
</dbReference>
<organism evidence="6 7">
    <name type="scientific">Paramecium octaurelia</name>
    <dbReference type="NCBI Taxonomy" id="43137"/>
    <lineage>
        <taxon>Eukaryota</taxon>
        <taxon>Sar</taxon>
        <taxon>Alveolata</taxon>
        <taxon>Ciliophora</taxon>
        <taxon>Intramacronucleata</taxon>
        <taxon>Oligohymenophorea</taxon>
        <taxon>Peniculida</taxon>
        <taxon>Parameciidae</taxon>
        <taxon>Paramecium</taxon>
    </lineage>
</organism>
<accession>A0A8S1VD02</accession>
<dbReference type="OrthoDB" id="289415at2759"/>
<gene>
    <name evidence="6" type="ORF">POCTA_138.1.T0630288</name>
</gene>
<keyword evidence="1" id="KW-0479">Metal-binding</keyword>
<feature type="domain" description="RING-type" evidence="5">
    <location>
        <begin position="8"/>
        <end position="58"/>
    </location>
</feature>
<dbReference type="AlphaFoldDB" id="A0A8S1VD02"/>
<evidence type="ECO:0000313" key="7">
    <source>
        <dbReference type="Proteomes" id="UP000683925"/>
    </source>
</evidence>
<keyword evidence="3" id="KW-0862">Zinc</keyword>
<evidence type="ECO:0000313" key="6">
    <source>
        <dbReference type="EMBL" id="CAD8174413.1"/>
    </source>
</evidence>
<reference evidence="6" key="1">
    <citation type="submission" date="2021-01" db="EMBL/GenBank/DDBJ databases">
        <authorList>
            <consortium name="Genoscope - CEA"/>
            <person name="William W."/>
        </authorList>
    </citation>
    <scope>NUCLEOTIDE SEQUENCE</scope>
</reference>
<keyword evidence="2 4" id="KW-0863">Zinc-finger</keyword>
<dbReference type="GO" id="GO:0008270">
    <property type="term" value="F:zinc ion binding"/>
    <property type="evidence" value="ECO:0007669"/>
    <property type="project" value="UniProtKB-KW"/>
</dbReference>
<dbReference type="InterPro" id="IPR017907">
    <property type="entry name" value="Znf_RING_CS"/>
</dbReference>
<keyword evidence="7" id="KW-1185">Reference proteome</keyword>
<dbReference type="Proteomes" id="UP000683925">
    <property type="component" value="Unassembled WGS sequence"/>
</dbReference>